<accession>A0ABW2QJJ5</accession>
<proteinExistence type="inferred from homology"/>
<keyword evidence="8" id="KW-0997">Cell inner membrane</keyword>
<name>A0ABW2QJJ5_9BURK</name>
<sequence length="101" mass="11397">MIRLNLVLLLAVLVSAFYLVHVQYDSRRLYTELDRMRAQAQRLEADHEQLVVQKRAQATPGRVQQIATAQLQMRPANPAITEYVKGAPLALSTQPSAEARE</sequence>
<comment type="subunit">
    <text evidence="8">Part of a complex composed of FtsB, FtsL and FtsQ.</text>
</comment>
<dbReference type="RefSeq" id="WP_382223518.1">
    <property type="nucleotide sequence ID" value="NZ_JBHTCA010000007.1"/>
</dbReference>
<evidence type="ECO:0000256" key="3">
    <source>
        <dbReference type="ARBA" id="ARBA00022618"/>
    </source>
</evidence>
<dbReference type="InterPro" id="IPR011922">
    <property type="entry name" value="Cell_div_FtsL"/>
</dbReference>
<gene>
    <name evidence="8 11" type="primary">ftsL</name>
    <name evidence="11" type="ORF">ACFQPB_12055</name>
</gene>
<keyword evidence="10" id="KW-0175">Coiled coil</keyword>
<keyword evidence="5 8" id="KW-1133">Transmembrane helix</keyword>
<keyword evidence="4 8" id="KW-0812">Transmembrane</keyword>
<keyword evidence="2 8" id="KW-1003">Cell membrane</keyword>
<evidence type="ECO:0000256" key="9">
    <source>
        <dbReference type="NCBIfam" id="TIGR02209"/>
    </source>
</evidence>
<reference evidence="12" key="1">
    <citation type="journal article" date="2019" name="Int. J. Syst. Evol. Microbiol.">
        <title>The Global Catalogue of Microorganisms (GCM) 10K type strain sequencing project: providing services to taxonomists for standard genome sequencing and annotation.</title>
        <authorList>
            <consortium name="The Broad Institute Genomics Platform"/>
            <consortium name="The Broad Institute Genome Sequencing Center for Infectious Disease"/>
            <person name="Wu L."/>
            <person name="Ma J."/>
        </authorList>
    </citation>
    <scope>NUCLEOTIDE SEQUENCE [LARGE SCALE GENOMIC DNA]</scope>
    <source>
        <strain evidence="12">CGMCC 1.12371</strain>
    </source>
</reference>
<evidence type="ECO:0000313" key="12">
    <source>
        <dbReference type="Proteomes" id="UP001596501"/>
    </source>
</evidence>
<evidence type="ECO:0000256" key="2">
    <source>
        <dbReference type="ARBA" id="ARBA00022475"/>
    </source>
</evidence>
<keyword evidence="6 8" id="KW-0472">Membrane</keyword>
<comment type="similarity">
    <text evidence="8">Belongs to the FtsL family.</text>
</comment>
<evidence type="ECO:0000256" key="6">
    <source>
        <dbReference type="ARBA" id="ARBA00023136"/>
    </source>
</evidence>
<evidence type="ECO:0000256" key="1">
    <source>
        <dbReference type="ARBA" id="ARBA00004401"/>
    </source>
</evidence>
<dbReference type="EMBL" id="JBHTCA010000007">
    <property type="protein sequence ID" value="MFC7409595.1"/>
    <property type="molecule type" value="Genomic_DNA"/>
</dbReference>
<comment type="function">
    <text evidence="8">Essential cell division protein. May link together the upstream cell division proteins, which are predominantly cytoplasmic, with the downstream cell division proteins, which are predominantly periplasmic.</text>
</comment>
<dbReference type="GO" id="GO:0051301">
    <property type="term" value="P:cell division"/>
    <property type="evidence" value="ECO:0007669"/>
    <property type="project" value="UniProtKB-KW"/>
</dbReference>
<keyword evidence="7 8" id="KW-0131">Cell cycle</keyword>
<dbReference type="PANTHER" id="PTHR37479">
    <property type="entry name" value="CELL DIVISION PROTEIN FTSL"/>
    <property type="match status" value="1"/>
</dbReference>
<comment type="subcellular location">
    <subcellularLocation>
        <location evidence="8">Cell inner membrane</location>
        <topology evidence="8">Single-pass type II membrane protein</topology>
    </subcellularLocation>
    <subcellularLocation>
        <location evidence="1">Cell membrane</location>
        <topology evidence="1">Single-pass type II membrane protein</topology>
    </subcellularLocation>
    <text evidence="8">Localizes to the division septum where it forms a ring structure.</text>
</comment>
<evidence type="ECO:0000256" key="7">
    <source>
        <dbReference type="ARBA" id="ARBA00023306"/>
    </source>
</evidence>
<keyword evidence="3 8" id="KW-0132">Cell division</keyword>
<dbReference type="Proteomes" id="UP001596501">
    <property type="component" value="Unassembled WGS sequence"/>
</dbReference>
<evidence type="ECO:0000313" key="11">
    <source>
        <dbReference type="EMBL" id="MFC7409595.1"/>
    </source>
</evidence>
<dbReference type="PANTHER" id="PTHR37479:SF1">
    <property type="entry name" value="CELL DIVISION PROTEIN FTSL"/>
    <property type="match status" value="1"/>
</dbReference>
<protein>
    <recommendedName>
        <fullName evidence="8 9">Cell division protein FtsL</fullName>
    </recommendedName>
</protein>
<dbReference type="HAMAP" id="MF_00910">
    <property type="entry name" value="FtsL"/>
    <property type="match status" value="1"/>
</dbReference>
<evidence type="ECO:0000256" key="8">
    <source>
        <dbReference type="HAMAP-Rule" id="MF_00910"/>
    </source>
</evidence>
<evidence type="ECO:0000256" key="4">
    <source>
        <dbReference type="ARBA" id="ARBA00022692"/>
    </source>
</evidence>
<comment type="caution">
    <text evidence="11">The sequence shown here is derived from an EMBL/GenBank/DDBJ whole genome shotgun (WGS) entry which is preliminary data.</text>
</comment>
<organism evidence="11 12">
    <name type="scientific">Hydrogenophaga atypica</name>
    <dbReference type="NCBI Taxonomy" id="249409"/>
    <lineage>
        <taxon>Bacteria</taxon>
        <taxon>Pseudomonadati</taxon>
        <taxon>Pseudomonadota</taxon>
        <taxon>Betaproteobacteria</taxon>
        <taxon>Burkholderiales</taxon>
        <taxon>Comamonadaceae</taxon>
        <taxon>Hydrogenophaga</taxon>
    </lineage>
</organism>
<dbReference type="NCBIfam" id="TIGR02209">
    <property type="entry name" value="ftsL_broad"/>
    <property type="match status" value="1"/>
</dbReference>
<keyword evidence="12" id="KW-1185">Reference proteome</keyword>
<evidence type="ECO:0000256" key="10">
    <source>
        <dbReference type="SAM" id="Coils"/>
    </source>
</evidence>
<feature type="coiled-coil region" evidence="10">
    <location>
        <begin position="26"/>
        <end position="53"/>
    </location>
</feature>
<evidence type="ECO:0000256" key="5">
    <source>
        <dbReference type="ARBA" id="ARBA00022989"/>
    </source>
</evidence>
<dbReference type="Pfam" id="PF04999">
    <property type="entry name" value="FtsL"/>
    <property type="match status" value="1"/>
</dbReference>